<dbReference type="Proteomes" id="UP001079535">
    <property type="component" value="Unassembled WGS sequence"/>
</dbReference>
<evidence type="ECO:0000313" key="2">
    <source>
        <dbReference type="Proteomes" id="UP001079535"/>
    </source>
</evidence>
<dbReference type="AlphaFoldDB" id="A0A9Q4EYD1"/>
<comment type="caution">
    <text evidence="1">The sequence shown here is derived from an EMBL/GenBank/DDBJ whole genome shotgun (WGS) entry which is preliminary data.</text>
</comment>
<proteinExistence type="predicted"/>
<gene>
    <name evidence="1" type="ORF">OZZ17_03015</name>
</gene>
<evidence type="ECO:0000313" key="1">
    <source>
        <dbReference type="EMBL" id="MCZ0666509.1"/>
    </source>
</evidence>
<protein>
    <submittedName>
        <fullName evidence="1">Uncharacterized protein</fullName>
    </submittedName>
</protein>
<organism evidence="1 2">
    <name type="scientific">Mediterraneibacter gnavus</name>
    <name type="common">Ruminococcus gnavus</name>
    <dbReference type="NCBI Taxonomy" id="33038"/>
    <lineage>
        <taxon>Bacteria</taxon>
        <taxon>Bacillati</taxon>
        <taxon>Bacillota</taxon>
        <taxon>Clostridia</taxon>
        <taxon>Lachnospirales</taxon>
        <taxon>Lachnospiraceae</taxon>
        <taxon>Mediterraneibacter</taxon>
    </lineage>
</organism>
<sequence length="130" mass="14649">MGNTTANEVIQSFESSFADKTVLPLSLEMEWFKKAIGRYSAELSDLHFDVELNQFDSELDRYVIDTLAEFMKQSYQERQYSKVNKRISITGKDIGIDGSNGSKTATKAELDYVAEKANTMVGNQKVTAFI</sequence>
<reference evidence="1" key="1">
    <citation type="submission" date="2022-11" db="EMBL/GenBank/DDBJ databases">
        <title>Temperate bacteriophages infecting mucin-degrading bacterium Ruminococcus gnavus from the human gut.</title>
        <authorList>
            <person name="Buttimer C."/>
        </authorList>
    </citation>
    <scope>NUCLEOTIDE SEQUENCE</scope>
    <source>
        <strain evidence="1">CCUG 49994</strain>
    </source>
</reference>
<dbReference type="EMBL" id="JAPRAY010000003">
    <property type="protein sequence ID" value="MCZ0666509.1"/>
    <property type="molecule type" value="Genomic_DNA"/>
</dbReference>
<name>A0A9Q4EYD1_MEDGN</name>
<accession>A0A9Q4EYD1</accession>
<dbReference type="RefSeq" id="WP_009245956.1">
    <property type="nucleotide sequence ID" value="NZ_CABKQB010000018.1"/>
</dbReference>